<dbReference type="Gene3D" id="3.30.70.270">
    <property type="match status" value="1"/>
</dbReference>
<dbReference type="Pfam" id="PF00571">
    <property type="entry name" value="CBS"/>
    <property type="match status" value="2"/>
</dbReference>
<evidence type="ECO:0000256" key="1">
    <source>
        <dbReference type="PROSITE-ProRule" id="PRU00703"/>
    </source>
</evidence>
<evidence type="ECO:0000259" key="2">
    <source>
        <dbReference type="PROSITE" id="PS50887"/>
    </source>
</evidence>
<sequence>MLREVPAVKEDTSSNSVLALFHQDKQLYSLPVVNEKHKPVGMVVRQEITETFSKPYIKELVGDKPISSMMNRNPIIVDHNTAIEDVARIILDAGIQYMVSGFIITRDAKYLGMGNGYDLINEIINHRQKHLFDLAHFDQLTNLPNRTLLLDRLAQAISISSRTNRKISLLFIDLDGFKLVNDTYGHDVGDRLLIEVGKRLLSSIREGDTVARLGGDEFVVTMLESNLPLAIIVAKRILESLKLPYDLGVDEAITSISGSIGIAEYPDHARNIEDLLSAADKAMYAAKNQGKNQFTIFSPENHDQFMGGGS</sequence>
<dbReference type="Gene3D" id="3.10.580.10">
    <property type="entry name" value="CBS-domain"/>
    <property type="match status" value="1"/>
</dbReference>
<dbReference type="PROSITE" id="PS50887">
    <property type="entry name" value="GGDEF"/>
    <property type="match status" value="1"/>
</dbReference>
<dbReference type="PANTHER" id="PTHR46663:SF2">
    <property type="entry name" value="GGDEF DOMAIN-CONTAINING PROTEIN"/>
    <property type="match status" value="1"/>
</dbReference>
<dbReference type="PANTHER" id="PTHR46663">
    <property type="entry name" value="DIGUANYLATE CYCLASE DGCT-RELATED"/>
    <property type="match status" value="1"/>
</dbReference>
<dbReference type="InterPro" id="IPR043128">
    <property type="entry name" value="Rev_trsase/Diguanyl_cyclase"/>
</dbReference>
<dbReference type="FunFam" id="3.30.70.270:FF:000001">
    <property type="entry name" value="Diguanylate cyclase domain protein"/>
    <property type="match status" value="1"/>
</dbReference>
<dbReference type="PROSITE" id="PS51371">
    <property type="entry name" value="CBS"/>
    <property type="match status" value="1"/>
</dbReference>
<dbReference type="AlphaFoldDB" id="A0AAN1XB56"/>
<dbReference type="SUPFAM" id="SSF55073">
    <property type="entry name" value="Nucleotide cyclase"/>
    <property type="match status" value="1"/>
</dbReference>
<dbReference type="InterPro" id="IPR052163">
    <property type="entry name" value="DGC-Regulatory_Protein"/>
</dbReference>
<dbReference type="CDD" id="cd04598">
    <property type="entry name" value="CBS_pair_GGDEF_EAL"/>
    <property type="match status" value="1"/>
</dbReference>
<proteinExistence type="predicted"/>
<dbReference type="InterPro" id="IPR000160">
    <property type="entry name" value="GGDEF_dom"/>
</dbReference>
<accession>A0AAN1XB56</accession>
<dbReference type="KEGG" id="seme:MIZ01_1670"/>
<dbReference type="Proteomes" id="UP001320326">
    <property type="component" value="Chromosome"/>
</dbReference>
<name>A0AAN1XB56_9PROT</name>
<dbReference type="InterPro" id="IPR000644">
    <property type="entry name" value="CBS_dom"/>
</dbReference>
<dbReference type="CDD" id="cd01949">
    <property type="entry name" value="GGDEF"/>
    <property type="match status" value="1"/>
</dbReference>
<keyword evidence="5" id="KW-1185">Reference proteome</keyword>
<dbReference type="SUPFAM" id="SSF54631">
    <property type="entry name" value="CBS-domain pair"/>
    <property type="match status" value="1"/>
</dbReference>
<protein>
    <recommendedName>
        <fullName evidence="6">Diguanylate cyclase</fullName>
    </recommendedName>
</protein>
<keyword evidence="1" id="KW-0129">CBS domain</keyword>
<reference evidence="4 5" key="1">
    <citation type="journal article" date="2022" name="Int. J. Syst. Evol. Microbiol.">
        <title>&lt;i&gt;Sideroxyarcus emersonii&lt;/i&gt; gen. nov. sp. nov., a neutrophilic, microaerobic iron- and thiosulfate-oxidizing bacterium isolated from iron-rich wetland sediment.</title>
        <authorList>
            <person name="Kato S."/>
            <person name="Itoh T."/>
            <person name="Iino T."/>
            <person name="Ohkuma M."/>
        </authorList>
    </citation>
    <scope>NUCLEOTIDE SEQUENCE [LARGE SCALE GENOMIC DNA]</scope>
    <source>
        <strain evidence="4 5">MIZ01</strain>
    </source>
</reference>
<dbReference type="GO" id="GO:0003824">
    <property type="term" value="F:catalytic activity"/>
    <property type="evidence" value="ECO:0007669"/>
    <property type="project" value="UniProtKB-ARBA"/>
</dbReference>
<dbReference type="InterPro" id="IPR046342">
    <property type="entry name" value="CBS_dom_sf"/>
</dbReference>
<evidence type="ECO:0008006" key="6">
    <source>
        <dbReference type="Google" id="ProtNLM"/>
    </source>
</evidence>
<evidence type="ECO:0000259" key="3">
    <source>
        <dbReference type="PROSITE" id="PS51371"/>
    </source>
</evidence>
<dbReference type="SMART" id="SM00267">
    <property type="entry name" value="GGDEF"/>
    <property type="match status" value="1"/>
</dbReference>
<dbReference type="InterPro" id="IPR029787">
    <property type="entry name" value="Nucleotide_cyclase"/>
</dbReference>
<dbReference type="EMBL" id="AP023423">
    <property type="protein sequence ID" value="BCK87873.1"/>
    <property type="molecule type" value="Genomic_DNA"/>
</dbReference>
<dbReference type="Pfam" id="PF00990">
    <property type="entry name" value="GGDEF"/>
    <property type="match status" value="1"/>
</dbReference>
<gene>
    <name evidence="4" type="ORF">MIZ01_1670</name>
</gene>
<evidence type="ECO:0000313" key="4">
    <source>
        <dbReference type="EMBL" id="BCK87873.1"/>
    </source>
</evidence>
<evidence type="ECO:0000313" key="5">
    <source>
        <dbReference type="Proteomes" id="UP001320326"/>
    </source>
</evidence>
<dbReference type="NCBIfam" id="TIGR00254">
    <property type="entry name" value="GGDEF"/>
    <property type="match status" value="1"/>
</dbReference>
<organism evidence="4 5">
    <name type="scientific">Sideroxyarcus emersonii</name>
    <dbReference type="NCBI Taxonomy" id="2764705"/>
    <lineage>
        <taxon>Bacteria</taxon>
        <taxon>Pseudomonadati</taxon>
        <taxon>Pseudomonadota</taxon>
        <taxon>Betaproteobacteria</taxon>
        <taxon>Nitrosomonadales</taxon>
        <taxon>Gallionellaceae</taxon>
        <taxon>Sideroxyarcus</taxon>
    </lineage>
</organism>
<feature type="domain" description="CBS" evidence="3">
    <location>
        <begin position="1"/>
        <end position="59"/>
    </location>
</feature>
<feature type="domain" description="GGDEF" evidence="2">
    <location>
        <begin position="165"/>
        <end position="299"/>
    </location>
</feature>